<dbReference type="Proteomes" id="UP000692954">
    <property type="component" value="Unassembled WGS sequence"/>
</dbReference>
<dbReference type="Pfam" id="PF01508">
    <property type="entry name" value="Paramecium_SA"/>
    <property type="match status" value="1"/>
</dbReference>
<evidence type="ECO:0000313" key="1">
    <source>
        <dbReference type="EMBL" id="CAD8123473.1"/>
    </source>
</evidence>
<dbReference type="EMBL" id="CAJJDN010000145">
    <property type="protein sequence ID" value="CAD8123473.1"/>
    <property type="molecule type" value="Genomic_DNA"/>
</dbReference>
<comment type="caution">
    <text evidence="1">The sequence shown here is derived from an EMBL/GenBank/DDBJ whole genome shotgun (WGS) entry which is preliminary data.</text>
</comment>
<proteinExistence type="predicted"/>
<sequence length="1082" mass="122966">MDQCLTLTLSCPFFYENQCYPLSENTCALYQQQQSCQSQYGYCYWNQGQCKLVKKCIHITEQRQCQRFSLSCNWKNNKCESFSCQQIQLENLCKYTIPDLYSDEVQPCIWNNGRCENLIDSNNLDSEQCISNTLDTYKWTGSSCVSCSQTNQLISLYLQLPKQCSCFQLYNQQVCEMTSSCIWLYSSCTYQSCQNINQQINCASNPQCAWISGQCQPFKICNELFGTSQQECILLSVNCPASNGITCQDKKSLKPCSNYQNQSSCANSLGNNGLCFWQNNSCQVLSKCQQITQQQDCQYFSKQCTWTTNCQSIGCSSFNTQATCQYYYSSINSYTPIPCYWNSISGVCAQTTNFMTQLSASTCSINTRLTAQWSYTLNSCLSCQTPNSVNPYQCSCSQIISQINCLQSLQCTWNAQNNQCQQLPCTNLIQSLCIQNSQCMWTGTCQSFSSCTNLIATNSQECQAQSLYCPYYNSNTQKCEVPPLPNPKICLNLTIQECYQIKSCQWNPYEGCQQRNLCNYYSSQIQCVSNPICIWELGCNFKTCNLYISKESCTYTIDLQKQNYIQPCAWINGSCQSTNTVFSEQTCYTNSAFTARWSSNQNDGICIPCNLPIQQQLQPQNQCLCSQLLTEQECNLTECYWENGFCQDFNCYGKSQFNCIQNIQCYWQYSIYDYQNGQCNNIPSLQIVDFCTTLRGKNSLECLAQTKLCPVSLNGICQNRSHLQTCSSMKSLQLCANSVGQEGYCTYKNQQCQVLNNCSQLDNFSECSLFDKICQWNSQTKTCLQIFCSSYTTKDTCTYVFQNINKANIQLCIWNGKSCSSASNCVSCSLNQIKPKHTCSCTLLNDVECTLAKPVCKLIQNNKCVKSECTEIFDSVHCSQQNECMWKNGSCITFTKCSDLNGTTSLDCIAQSLQCQSVSNSQCQPASSLNSCGQYSNQNCKFGILGSDGFCYWNTSTDNCEVISSCDKVMNISICQQLTPACQWSYYFSSCVPFQCQDYLQQEDCTNVVVNLVDPQILLCVWKNQKCEPFVDTYYRFDNSICYVQSDHTYRWVKDDKLGVQCQQCLQAFFINIITIAILNFF</sequence>
<gene>
    <name evidence="1" type="ORF">PSON_ATCC_30995.1.T1450019</name>
</gene>
<accession>A0A8S1R858</accession>
<name>A0A8S1R858_9CILI</name>
<dbReference type="AlphaFoldDB" id="A0A8S1R858"/>
<evidence type="ECO:0000313" key="2">
    <source>
        <dbReference type="Proteomes" id="UP000692954"/>
    </source>
</evidence>
<reference evidence="1" key="1">
    <citation type="submission" date="2021-01" db="EMBL/GenBank/DDBJ databases">
        <authorList>
            <consortium name="Genoscope - CEA"/>
            <person name="William W."/>
        </authorList>
    </citation>
    <scope>NUCLEOTIDE SEQUENCE</scope>
</reference>
<keyword evidence="2" id="KW-1185">Reference proteome</keyword>
<protein>
    <submittedName>
        <fullName evidence="1">Uncharacterized protein</fullName>
    </submittedName>
</protein>
<dbReference type="OrthoDB" id="10392879at2759"/>
<dbReference type="InterPro" id="IPR002895">
    <property type="entry name" value="Paramecium_SA"/>
</dbReference>
<dbReference type="SMART" id="SM00639">
    <property type="entry name" value="PSA"/>
    <property type="match status" value="6"/>
</dbReference>
<organism evidence="1 2">
    <name type="scientific">Paramecium sonneborni</name>
    <dbReference type="NCBI Taxonomy" id="65129"/>
    <lineage>
        <taxon>Eukaryota</taxon>
        <taxon>Sar</taxon>
        <taxon>Alveolata</taxon>
        <taxon>Ciliophora</taxon>
        <taxon>Intramacronucleata</taxon>
        <taxon>Oligohymenophorea</taxon>
        <taxon>Peniculida</taxon>
        <taxon>Parameciidae</taxon>
        <taxon>Paramecium</taxon>
    </lineage>
</organism>